<evidence type="ECO:0000256" key="4">
    <source>
        <dbReference type="ARBA" id="ARBA00022763"/>
    </source>
</evidence>
<dbReference type="InterPro" id="IPR036775">
    <property type="entry name" value="DNA_pol_Y-fam_lit_finger_sf"/>
</dbReference>
<dbReference type="Gene3D" id="3.40.1170.60">
    <property type="match status" value="1"/>
</dbReference>
<evidence type="ECO:0000256" key="7">
    <source>
        <dbReference type="ARBA" id="ARBA00023204"/>
    </source>
</evidence>
<feature type="domain" description="UmuC" evidence="11">
    <location>
        <begin position="32"/>
        <end position="292"/>
    </location>
</feature>
<evidence type="ECO:0000256" key="10">
    <source>
        <dbReference type="SAM" id="MobiDB-lite"/>
    </source>
</evidence>
<dbReference type="GO" id="GO:0005634">
    <property type="term" value="C:nucleus"/>
    <property type="evidence" value="ECO:0007669"/>
    <property type="project" value="UniProtKB-SubCell"/>
</dbReference>
<dbReference type="Gene3D" id="3.30.1490.100">
    <property type="entry name" value="DNA polymerase, Y-family, little finger domain"/>
    <property type="match status" value="1"/>
</dbReference>
<comment type="subcellular location">
    <subcellularLocation>
        <location evidence="1">Nucleus</location>
    </subcellularLocation>
</comment>
<dbReference type="Pfam" id="PF18439">
    <property type="entry name" value="zf_UBZ"/>
    <property type="match status" value="1"/>
</dbReference>
<comment type="caution">
    <text evidence="13">The sequence shown here is derived from an EMBL/GenBank/DDBJ whole genome shotgun (WGS) entry which is preliminary data.</text>
</comment>
<keyword evidence="2" id="KW-0808">Transferase</keyword>
<dbReference type="GO" id="GO:0009314">
    <property type="term" value="P:response to radiation"/>
    <property type="evidence" value="ECO:0007669"/>
    <property type="project" value="TreeGrafter"/>
</dbReference>
<evidence type="ECO:0000256" key="1">
    <source>
        <dbReference type="ARBA" id="ARBA00004123"/>
    </source>
</evidence>
<evidence type="ECO:0000256" key="8">
    <source>
        <dbReference type="ARBA" id="ARBA00023242"/>
    </source>
</evidence>
<dbReference type="GO" id="GO:0003684">
    <property type="term" value="F:damaged DNA binding"/>
    <property type="evidence" value="ECO:0007669"/>
    <property type="project" value="InterPro"/>
</dbReference>
<dbReference type="PROSITE" id="PS50173">
    <property type="entry name" value="UMUC"/>
    <property type="match status" value="1"/>
</dbReference>
<evidence type="ECO:0000313" key="13">
    <source>
        <dbReference type="EMBL" id="KAK5045462.1"/>
    </source>
</evidence>
<dbReference type="InterPro" id="IPR043128">
    <property type="entry name" value="Rev_trsase/Diguanyl_cyclase"/>
</dbReference>
<dbReference type="PIRSF" id="PIRSF036603">
    <property type="entry name" value="DPol_eta"/>
    <property type="match status" value="1"/>
</dbReference>
<dbReference type="PANTHER" id="PTHR45873">
    <property type="entry name" value="DNA POLYMERASE ETA"/>
    <property type="match status" value="1"/>
</dbReference>
<dbReference type="Pfam" id="PF11799">
    <property type="entry name" value="IMS_C"/>
    <property type="match status" value="1"/>
</dbReference>
<dbReference type="SUPFAM" id="SSF56672">
    <property type="entry name" value="DNA/RNA polymerases"/>
    <property type="match status" value="1"/>
</dbReference>
<proteinExistence type="predicted"/>
<feature type="domain" description="UBZ3-type" evidence="12">
    <location>
        <begin position="565"/>
        <end position="599"/>
    </location>
</feature>
<keyword evidence="8" id="KW-0539">Nucleus</keyword>
<evidence type="ECO:0000256" key="2">
    <source>
        <dbReference type="ARBA" id="ARBA00022679"/>
    </source>
</evidence>
<dbReference type="GO" id="GO:0006281">
    <property type="term" value="P:DNA repair"/>
    <property type="evidence" value="ECO:0007669"/>
    <property type="project" value="UniProtKB-KW"/>
</dbReference>
<dbReference type="InterPro" id="IPR052230">
    <property type="entry name" value="DNA_polymerase_eta"/>
</dbReference>
<name>A0AAV9MY25_9EURO</name>
<dbReference type="GO" id="GO:0008270">
    <property type="term" value="F:zinc ion binding"/>
    <property type="evidence" value="ECO:0007669"/>
    <property type="project" value="UniProtKB-KW"/>
</dbReference>
<keyword evidence="14" id="KW-1185">Reference proteome</keyword>
<evidence type="ECO:0000313" key="14">
    <source>
        <dbReference type="Proteomes" id="UP001358417"/>
    </source>
</evidence>
<evidence type="ECO:0000256" key="9">
    <source>
        <dbReference type="ARBA" id="ARBA00044975"/>
    </source>
</evidence>
<dbReference type="InterPro" id="IPR017961">
    <property type="entry name" value="DNA_pol_Y-fam_little_finger"/>
</dbReference>
<dbReference type="RefSeq" id="XP_064701091.1">
    <property type="nucleotide sequence ID" value="XM_064852866.1"/>
</dbReference>
<dbReference type="GO" id="GO:0007064">
    <property type="term" value="P:mitotic sister chromatid cohesion"/>
    <property type="evidence" value="ECO:0007669"/>
    <property type="project" value="UniProtKB-ARBA"/>
</dbReference>
<dbReference type="Gene3D" id="3.30.70.270">
    <property type="match status" value="1"/>
</dbReference>
<protein>
    <recommendedName>
        <fullName evidence="9">DNA polymerase eta</fullName>
    </recommendedName>
</protein>
<reference evidence="13 14" key="1">
    <citation type="submission" date="2023-08" db="EMBL/GenBank/DDBJ databases">
        <title>Black Yeasts Isolated from many extreme environments.</title>
        <authorList>
            <person name="Coleine C."/>
            <person name="Stajich J.E."/>
            <person name="Selbmann L."/>
        </authorList>
    </citation>
    <scope>NUCLEOTIDE SEQUENCE [LARGE SCALE GENOMIC DNA]</scope>
    <source>
        <strain evidence="13 14">CCFEE 5792</strain>
    </source>
</reference>
<dbReference type="InterPro" id="IPR043502">
    <property type="entry name" value="DNA/RNA_pol_sf"/>
</dbReference>
<dbReference type="Pfam" id="PF00817">
    <property type="entry name" value="IMS"/>
    <property type="match status" value="1"/>
</dbReference>
<dbReference type="GeneID" id="89977485"/>
<keyword evidence="7" id="KW-0234">DNA repair</keyword>
<evidence type="ECO:0000259" key="12">
    <source>
        <dbReference type="PROSITE" id="PS51907"/>
    </source>
</evidence>
<dbReference type="InterPro" id="IPR041298">
    <property type="entry name" value="UBZ3"/>
</dbReference>
<organism evidence="13 14">
    <name type="scientific">Exophiala bonariae</name>
    <dbReference type="NCBI Taxonomy" id="1690606"/>
    <lineage>
        <taxon>Eukaryota</taxon>
        <taxon>Fungi</taxon>
        <taxon>Dikarya</taxon>
        <taxon>Ascomycota</taxon>
        <taxon>Pezizomycotina</taxon>
        <taxon>Eurotiomycetes</taxon>
        <taxon>Chaetothyriomycetidae</taxon>
        <taxon>Chaetothyriales</taxon>
        <taxon>Herpotrichiellaceae</taxon>
        <taxon>Exophiala</taxon>
    </lineage>
</organism>
<keyword evidence="5" id="KW-0863">Zinc-finger</keyword>
<dbReference type="AlphaFoldDB" id="A0AAV9MY25"/>
<gene>
    <name evidence="13" type="ORF">LTR84_009326</name>
</gene>
<feature type="region of interest" description="Disordered" evidence="10">
    <location>
        <begin position="542"/>
        <end position="563"/>
    </location>
</feature>
<dbReference type="FunFam" id="1.10.150.20:FF:000014">
    <property type="entry name" value="Polymerase (DNA directed), eta"/>
    <property type="match status" value="1"/>
</dbReference>
<dbReference type="PROSITE" id="PS51907">
    <property type="entry name" value="ZF_UBZ3"/>
    <property type="match status" value="1"/>
</dbReference>
<keyword evidence="6" id="KW-0862">Zinc</keyword>
<evidence type="ECO:0000256" key="3">
    <source>
        <dbReference type="ARBA" id="ARBA00022723"/>
    </source>
</evidence>
<evidence type="ECO:0000256" key="5">
    <source>
        <dbReference type="ARBA" id="ARBA00022771"/>
    </source>
</evidence>
<dbReference type="Proteomes" id="UP001358417">
    <property type="component" value="Unassembled WGS sequence"/>
</dbReference>
<dbReference type="GO" id="GO:0003887">
    <property type="term" value="F:DNA-directed DNA polymerase activity"/>
    <property type="evidence" value="ECO:0007669"/>
    <property type="project" value="TreeGrafter"/>
</dbReference>
<keyword evidence="4" id="KW-0227">DNA damage</keyword>
<evidence type="ECO:0000259" key="11">
    <source>
        <dbReference type="PROSITE" id="PS50173"/>
    </source>
</evidence>
<evidence type="ECO:0000256" key="6">
    <source>
        <dbReference type="ARBA" id="ARBA00022833"/>
    </source>
</evidence>
<feature type="compositionally biased region" description="Polar residues" evidence="10">
    <location>
        <begin position="554"/>
        <end position="563"/>
    </location>
</feature>
<dbReference type="GO" id="GO:0005657">
    <property type="term" value="C:replication fork"/>
    <property type="evidence" value="ECO:0007669"/>
    <property type="project" value="TreeGrafter"/>
</dbReference>
<dbReference type="GO" id="GO:0042276">
    <property type="term" value="P:error-prone translesion synthesis"/>
    <property type="evidence" value="ECO:0007669"/>
    <property type="project" value="TreeGrafter"/>
</dbReference>
<dbReference type="FunFam" id="3.40.1170.60:FF:000008">
    <property type="entry name" value="DNA polymerase eta subunit"/>
    <property type="match status" value="1"/>
</dbReference>
<dbReference type="PANTHER" id="PTHR45873:SF1">
    <property type="entry name" value="DNA POLYMERASE ETA"/>
    <property type="match status" value="1"/>
</dbReference>
<sequence length="600" mass="67100">MGNNEFSSESQFTRRDLHLLSQSSSKSPLRVIALIDFDCFYAQCEGVRLGLPPSQPLGVQQFLHVIATNYAARAAGLKKVVTAAEAREKCPEIVLQHVPTWREGDTTWRYRDDVREHMNSDKSSLDYYRLQSRKAIQIVKDALPATSRRIEKAGIDEVFIDLSIPVYDVLVERYPELLACESRLPKPLDIIPKWEDDQLVQCEAENEDENPEHDTIDWNIIALQIGSEIVREIRKKILDDLNYTCSAGIAHNKVVAKLAAGHNKPNKQTVIRKCCTGSFLSGYKATKLRGLGGKLGRQVVTTFCVETISDLLRFPLKEMQAKLGTHAGHWVYHVIRGFEDSEVVQRTEIKSMLSAKTFSPSITGVDQAERWLRIFAADIVGRLEDEEGRRPTTIAVHHHIQGRFGPTRSKQAQIPAGPTLDTELLFKLSMELLIKISDETPSWPCLTLSIGVSHFRDVDKSNHLISGFTTPGKWSGSASEGQLYTSGMAKRSLEEPTSNDRPRKYTLLDFQGFSQKPDKVDQTSCPTDANVASHISGREITASDSDRLRRAGKQTVQDSSTATPDAAGLYCCPLCSEQIPDNSVLEHLDWHVALHLRDQG</sequence>
<accession>A0AAV9MY25</accession>
<dbReference type="InterPro" id="IPR001126">
    <property type="entry name" value="UmuC"/>
</dbReference>
<dbReference type="SUPFAM" id="SSF100879">
    <property type="entry name" value="Lesion bypass DNA polymerase (Y-family), little finger domain"/>
    <property type="match status" value="1"/>
</dbReference>
<dbReference type="Gene3D" id="1.10.150.20">
    <property type="entry name" value="5' to 3' exonuclease, C-terminal subdomain"/>
    <property type="match status" value="1"/>
</dbReference>
<dbReference type="GO" id="GO:0035861">
    <property type="term" value="C:site of double-strand break"/>
    <property type="evidence" value="ECO:0007669"/>
    <property type="project" value="TreeGrafter"/>
</dbReference>
<dbReference type="EMBL" id="JAVRRD010000037">
    <property type="protein sequence ID" value="KAK5045462.1"/>
    <property type="molecule type" value="Genomic_DNA"/>
</dbReference>
<dbReference type="Pfam" id="PF21704">
    <property type="entry name" value="POLH-Rev1_HhH"/>
    <property type="match status" value="1"/>
</dbReference>
<keyword evidence="3" id="KW-0479">Metal-binding</keyword>
<dbReference type="GO" id="GO:0070987">
    <property type="term" value="P:error-free translesion synthesis"/>
    <property type="evidence" value="ECO:0007669"/>
    <property type="project" value="UniProtKB-ARBA"/>
</dbReference>